<sequence length="433" mass="48313">MGEGVSDDEEKESDSEQLTELESTDNPETQSQEKLDLQAKFSKLEQFGYNGAKIPVFPPNPTPEAVIQPKSGVSQVENNYQEKPQEFQSDEAEKDNDKISTEGEKIQFGGGVYGDEDKVGESRNKSQQETDTITPNLVDKISAPTAEELVQEKPNPKETENNKTESDPNLNTKAVRSTSEAKPETLINNSYDPTLIAYGNQAEQTFDGGTARLNTFGEINRQMIAIWRLTSNNNEDDRLTEVNLNFSFSNNENKTIQPDIPTPSQVVRGRLSVEFGPFNGLTLSGRRGTVIMSGTARSFAHNKYIPNIESTCELYDSDVLPESAKETIGRASVEGKLYTYSLNPDHDRGGRDKARVFESVLGFTRLNMDDLATQLVFNREEAEPRGRNNQGDLYGQIIRVNGANGRTRNVVTGWIIRYDDKTIRLTTAYVEKN</sequence>
<name>A0AAE3KRX6_9CYAN</name>
<evidence type="ECO:0000313" key="4">
    <source>
        <dbReference type="Proteomes" id="UP001204953"/>
    </source>
</evidence>
<feature type="compositionally biased region" description="Polar residues" evidence="1">
    <location>
        <begin position="167"/>
        <end position="187"/>
    </location>
</feature>
<protein>
    <recommendedName>
        <fullName evidence="2">DUF6883 domain-containing protein</fullName>
    </recommendedName>
</protein>
<dbReference type="InterPro" id="IPR049250">
    <property type="entry name" value="DUF6883"/>
</dbReference>
<evidence type="ECO:0000313" key="3">
    <source>
        <dbReference type="EMBL" id="MCP2728897.1"/>
    </source>
</evidence>
<reference evidence="3" key="1">
    <citation type="submission" date="2022-06" db="EMBL/GenBank/DDBJ databases">
        <title>New cyanobacteria of genus Symplocastrum in benthos of Lake Baikal.</title>
        <authorList>
            <person name="Sorokovikova E."/>
            <person name="Tikhonova I."/>
            <person name="Krasnopeev A."/>
            <person name="Evseev P."/>
            <person name="Gladkikh A."/>
            <person name="Belykh O."/>
        </authorList>
    </citation>
    <scope>NUCLEOTIDE SEQUENCE</scope>
    <source>
        <strain evidence="3">BBK-W-15</strain>
    </source>
</reference>
<keyword evidence="4" id="KW-1185">Reference proteome</keyword>
<feature type="compositionally biased region" description="Basic and acidic residues" evidence="1">
    <location>
        <begin position="115"/>
        <end position="128"/>
    </location>
</feature>
<evidence type="ECO:0000256" key="1">
    <source>
        <dbReference type="SAM" id="MobiDB-lite"/>
    </source>
</evidence>
<dbReference type="Proteomes" id="UP001204953">
    <property type="component" value="Unassembled WGS sequence"/>
</dbReference>
<proteinExistence type="predicted"/>
<dbReference type="Pfam" id="PF21814">
    <property type="entry name" value="DUF6883"/>
    <property type="match status" value="1"/>
</dbReference>
<dbReference type="AlphaFoldDB" id="A0AAE3KRX6"/>
<feature type="compositionally biased region" description="Basic and acidic residues" evidence="1">
    <location>
        <begin position="150"/>
        <end position="166"/>
    </location>
</feature>
<evidence type="ECO:0000259" key="2">
    <source>
        <dbReference type="Pfam" id="PF21814"/>
    </source>
</evidence>
<dbReference type="EMBL" id="JAMZMM010000081">
    <property type="protein sequence ID" value="MCP2728897.1"/>
    <property type="molecule type" value="Genomic_DNA"/>
</dbReference>
<gene>
    <name evidence="3" type="ORF">NJ959_10545</name>
</gene>
<feature type="domain" description="DUF6883" evidence="2">
    <location>
        <begin position="332"/>
        <end position="432"/>
    </location>
</feature>
<feature type="compositionally biased region" description="Polar residues" evidence="1">
    <location>
        <begin position="71"/>
        <end position="82"/>
    </location>
</feature>
<feature type="region of interest" description="Disordered" evidence="1">
    <location>
        <begin position="1"/>
        <end position="34"/>
    </location>
</feature>
<accession>A0AAE3KRX6</accession>
<feature type="compositionally biased region" description="Basic and acidic residues" evidence="1">
    <location>
        <begin position="95"/>
        <end position="105"/>
    </location>
</feature>
<dbReference type="RefSeq" id="WP_254011687.1">
    <property type="nucleotide sequence ID" value="NZ_JAMZMM010000081.1"/>
</dbReference>
<organism evidence="3 4">
    <name type="scientific">Limnofasciculus baicalensis BBK-W-15</name>
    <dbReference type="NCBI Taxonomy" id="2699891"/>
    <lineage>
        <taxon>Bacteria</taxon>
        <taxon>Bacillati</taxon>
        <taxon>Cyanobacteriota</taxon>
        <taxon>Cyanophyceae</taxon>
        <taxon>Coleofasciculales</taxon>
        <taxon>Coleofasciculaceae</taxon>
        <taxon>Limnofasciculus</taxon>
        <taxon>Limnofasciculus baicalensis</taxon>
    </lineage>
</organism>
<comment type="caution">
    <text evidence="3">The sequence shown here is derived from an EMBL/GenBank/DDBJ whole genome shotgun (WGS) entry which is preliminary data.</text>
</comment>
<feature type="compositionally biased region" description="Acidic residues" evidence="1">
    <location>
        <begin position="1"/>
        <end position="25"/>
    </location>
</feature>
<feature type="region of interest" description="Disordered" evidence="1">
    <location>
        <begin position="51"/>
        <end position="187"/>
    </location>
</feature>